<feature type="transmembrane region" description="Helical" evidence="11">
    <location>
        <begin position="341"/>
        <end position="362"/>
    </location>
</feature>
<feature type="transmembrane region" description="Helical" evidence="11">
    <location>
        <begin position="124"/>
        <end position="146"/>
    </location>
</feature>
<dbReference type="PANTHER" id="PTHR32507">
    <property type="entry name" value="NA(+)/H(+) ANTIPORTER 1"/>
    <property type="match status" value="1"/>
</dbReference>
<dbReference type="Gene3D" id="3.30.70.1450">
    <property type="entry name" value="Regulator of K+ conductance, C-terminal domain"/>
    <property type="match status" value="1"/>
</dbReference>
<keyword evidence="3" id="KW-0050">Antiport</keyword>
<feature type="compositionally biased region" description="Low complexity" evidence="10">
    <location>
        <begin position="756"/>
        <end position="766"/>
    </location>
</feature>
<feature type="transmembrane region" description="Helical" evidence="11">
    <location>
        <begin position="190"/>
        <end position="212"/>
    </location>
</feature>
<keyword evidence="7 11" id="KW-1133">Transmembrane helix</keyword>
<dbReference type="PANTHER" id="PTHR32507:SF7">
    <property type="entry name" value="K(+)_H(+) ANTIPORTER NHAP2"/>
    <property type="match status" value="1"/>
</dbReference>
<feature type="transmembrane region" description="Helical" evidence="11">
    <location>
        <begin position="86"/>
        <end position="112"/>
    </location>
</feature>
<dbReference type="InterPro" id="IPR036721">
    <property type="entry name" value="RCK_C_sf"/>
</dbReference>
<keyword evidence="5" id="KW-0633">Potassium transport</keyword>
<dbReference type="GO" id="GO:0005886">
    <property type="term" value="C:plasma membrane"/>
    <property type="evidence" value="ECO:0007669"/>
    <property type="project" value="UniProtKB-SubCell"/>
</dbReference>
<feature type="transmembrane region" description="Helical" evidence="11">
    <location>
        <begin position="374"/>
        <end position="394"/>
    </location>
</feature>
<protein>
    <submittedName>
        <fullName evidence="13">Potassium/proton antiporter</fullName>
    </submittedName>
</protein>
<dbReference type="InterPro" id="IPR038770">
    <property type="entry name" value="Na+/solute_symporter_sf"/>
</dbReference>
<evidence type="ECO:0000256" key="1">
    <source>
        <dbReference type="ARBA" id="ARBA00004651"/>
    </source>
</evidence>
<dbReference type="GO" id="GO:0008324">
    <property type="term" value="F:monoatomic cation transmembrane transporter activity"/>
    <property type="evidence" value="ECO:0007669"/>
    <property type="project" value="InterPro"/>
</dbReference>
<evidence type="ECO:0000256" key="3">
    <source>
        <dbReference type="ARBA" id="ARBA00022449"/>
    </source>
</evidence>
<evidence type="ECO:0000313" key="14">
    <source>
        <dbReference type="Proteomes" id="UP000823772"/>
    </source>
</evidence>
<feature type="transmembrane region" description="Helical" evidence="11">
    <location>
        <begin position="280"/>
        <end position="297"/>
    </location>
</feature>
<feature type="transmembrane region" description="Helical" evidence="11">
    <location>
        <begin position="303"/>
        <end position="320"/>
    </location>
</feature>
<dbReference type="InterPro" id="IPR006153">
    <property type="entry name" value="Cation/H_exchanger_TM"/>
</dbReference>
<evidence type="ECO:0000256" key="6">
    <source>
        <dbReference type="ARBA" id="ARBA00022692"/>
    </source>
</evidence>
<comment type="caution">
    <text evidence="13">The sequence shown here is derived from an EMBL/GenBank/DDBJ whole genome shotgun (WGS) entry which is preliminary data.</text>
</comment>
<gene>
    <name evidence="13" type="ORF">IAC87_04335</name>
</gene>
<comment type="subcellular location">
    <subcellularLocation>
        <location evidence="1">Cell membrane</location>
        <topology evidence="1">Multi-pass membrane protein</topology>
    </subcellularLocation>
</comment>
<sequence length="775" mass="85989">MYLTAGNFILIASIIIFVALLASRASFKFGVPVLLLFLFTGMLFGSDGLGLQFNDMNLAQFIGMVALSIILFSGGMDTDYKSIRPVLAPGIALSTVGVLLTTLITGVFIYFLCNRLFDMAGYTLVFSLLLAATMSSTDSASVFNVLRSRKTGLKHNLKPLLEFESGSNDPMAYMLTIVLIQILMGDNSSFGSIVLTFFAQLAIGALAGFGMGKAAVWITNKINLHYSSLYPILMLCIIFFTFSITDLIKGNGYLAVYIAGMVVGNNPLVNKRETTKFLDGMTWLFQIVIFLTLGLLVNPSEMLPIAVPGLLIAIFMIVVGRPLSVSLTMLPFRKFSFKSKLYVSWVGLRGAAPIIFATYPVIEDVPGARNIFNIVFFITLVSLLVQGTTVNYFAKTLKLTAATPKEGNDFGVELPEDLKSKVWDITVDEKILSNGPLLMDVGFPKGVLVIMVKRGDDYKVPNGDMSLEVGDKLLMLSADEQFIPDKENISPEAIENYMRIFPEGQFCPLDTVERQRPDRDYYVILYIHGMGGGGDSRIPSILSEELPQDRYHVVVRTYSFDPDEAYGQIASWMEELKPDLIVGESLGAVQAIRIKGLPHILVSPSLNAPLYLYAASFLVWIPGLRLLLEKIYRPKPGDRQELHFRAKILHSYRDHRARALMRSPKMLGDRADYFFAFFGKKDHYRRSGIVSIATYEKYFFHSRKCRCLVSGRDNAGGGAAYPTYAIYPGGHFMEEEHVRTLLAPKIREVLSGFVTGSSDHSGSSHSDSNHSEREQ</sequence>
<evidence type="ECO:0000256" key="4">
    <source>
        <dbReference type="ARBA" id="ARBA00022475"/>
    </source>
</evidence>
<organism evidence="13 14">
    <name type="scientific">Candidatus Merdivivens faecigallinarum</name>
    <dbReference type="NCBI Taxonomy" id="2840871"/>
    <lineage>
        <taxon>Bacteria</taxon>
        <taxon>Pseudomonadati</taxon>
        <taxon>Bacteroidota</taxon>
        <taxon>Bacteroidia</taxon>
        <taxon>Bacteroidales</taxon>
        <taxon>Muribaculaceae</taxon>
        <taxon>Muribaculaceae incertae sedis</taxon>
        <taxon>Candidatus Merdivivens</taxon>
    </lineage>
</organism>
<accession>A0A9D9NQK3</accession>
<evidence type="ECO:0000256" key="10">
    <source>
        <dbReference type="SAM" id="MobiDB-lite"/>
    </source>
</evidence>
<feature type="transmembrane region" description="Helical" evidence="11">
    <location>
        <begin position="29"/>
        <end position="46"/>
    </location>
</feature>
<dbReference type="PROSITE" id="PS51202">
    <property type="entry name" value="RCK_C"/>
    <property type="match status" value="1"/>
</dbReference>
<feature type="transmembrane region" description="Helical" evidence="11">
    <location>
        <begin position="58"/>
        <end position="74"/>
    </location>
</feature>
<dbReference type="EMBL" id="JADILY010000090">
    <property type="protein sequence ID" value="MBO8481758.1"/>
    <property type="molecule type" value="Genomic_DNA"/>
</dbReference>
<evidence type="ECO:0000259" key="12">
    <source>
        <dbReference type="PROSITE" id="PS51202"/>
    </source>
</evidence>
<dbReference type="SUPFAM" id="SSF116726">
    <property type="entry name" value="TrkA C-terminal domain-like"/>
    <property type="match status" value="1"/>
</dbReference>
<dbReference type="AlphaFoldDB" id="A0A9D9NQK3"/>
<keyword evidence="2" id="KW-0813">Transport</keyword>
<keyword evidence="6 11" id="KW-0812">Transmembrane</keyword>
<evidence type="ECO:0000256" key="9">
    <source>
        <dbReference type="ARBA" id="ARBA00023136"/>
    </source>
</evidence>
<evidence type="ECO:0000313" key="13">
    <source>
        <dbReference type="EMBL" id="MBO8481758.1"/>
    </source>
</evidence>
<evidence type="ECO:0000256" key="7">
    <source>
        <dbReference type="ARBA" id="ARBA00022989"/>
    </source>
</evidence>
<proteinExistence type="predicted"/>
<evidence type="ECO:0000256" key="8">
    <source>
        <dbReference type="ARBA" id="ARBA00023065"/>
    </source>
</evidence>
<evidence type="ECO:0000256" key="5">
    <source>
        <dbReference type="ARBA" id="ARBA00022538"/>
    </source>
</evidence>
<dbReference type="GO" id="GO:1902600">
    <property type="term" value="P:proton transmembrane transport"/>
    <property type="evidence" value="ECO:0007669"/>
    <property type="project" value="InterPro"/>
</dbReference>
<dbReference type="GO" id="GO:0015297">
    <property type="term" value="F:antiporter activity"/>
    <property type="evidence" value="ECO:0007669"/>
    <property type="project" value="UniProtKB-KW"/>
</dbReference>
<dbReference type="NCBIfam" id="NF003716">
    <property type="entry name" value="PRK05326.1-3"/>
    <property type="match status" value="1"/>
</dbReference>
<dbReference type="Pfam" id="PF00999">
    <property type="entry name" value="Na_H_Exchanger"/>
    <property type="match status" value="1"/>
</dbReference>
<dbReference type="Gene3D" id="3.40.50.1820">
    <property type="entry name" value="alpha/beta hydrolase"/>
    <property type="match status" value="1"/>
</dbReference>
<evidence type="ECO:0000256" key="2">
    <source>
        <dbReference type="ARBA" id="ARBA00022448"/>
    </source>
</evidence>
<feature type="transmembrane region" description="Helical" evidence="11">
    <location>
        <begin position="610"/>
        <end position="628"/>
    </location>
</feature>
<reference evidence="13" key="1">
    <citation type="submission" date="2020-10" db="EMBL/GenBank/DDBJ databases">
        <authorList>
            <person name="Gilroy R."/>
        </authorList>
    </citation>
    <scope>NUCLEOTIDE SEQUENCE</scope>
    <source>
        <strain evidence="13">B3-2255</strain>
    </source>
</reference>
<feature type="transmembrane region" description="Helical" evidence="11">
    <location>
        <begin position="6"/>
        <end position="22"/>
    </location>
</feature>
<keyword evidence="9 11" id="KW-0472">Membrane</keyword>
<dbReference type="InterPro" id="IPR006037">
    <property type="entry name" value="RCK_C"/>
</dbReference>
<dbReference type="Gene3D" id="1.20.1530.20">
    <property type="match status" value="1"/>
</dbReference>
<evidence type="ECO:0000256" key="11">
    <source>
        <dbReference type="SAM" id="Phobius"/>
    </source>
</evidence>
<feature type="region of interest" description="Disordered" evidence="10">
    <location>
        <begin position="756"/>
        <end position="775"/>
    </location>
</feature>
<reference evidence="13" key="2">
    <citation type="journal article" date="2021" name="PeerJ">
        <title>Extensive microbial diversity within the chicken gut microbiome revealed by metagenomics and culture.</title>
        <authorList>
            <person name="Gilroy R."/>
            <person name="Ravi A."/>
            <person name="Getino M."/>
            <person name="Pursley I."/>
            <person name="Horton D.L."/>
            <person name="Alikhan N.F."/>
            <person name="Baker D."/>
            <person name="Gharbi K."/>
            <person name="Hall N."/>
            <person name="Watson M."/>
            <person name="Adriaenssens E.M."/>
            <person name="Foster-Nyarko E."/>
            <person name="Jarju S."/>
            <person name="Secka A."/>
            <person name="Antonio M."/>
            <person name="Oren A."/>
            <person name="Chaudhuri R.R."/>
            <person name="La Ragione R."/>
            <person name="Hildebrand F."/>
            <person name="Pallen M.J."/>
        </authorList>
    </citation>
    <scope>NUCLEOTIDE SEQUENCE</scope>
    <source>
        <strain evidence="13">B3-2255</strain>
    </source>
</reference>
<dbReference type="Proteomes" id="UP000823772">
    <property type="component" value="Unassembled WGS sequence"/>
</dbReference>
<name>A0A9D9NQK3_9BACT</name>
<feature type="domain" description="RCK C-terminal" evidence="12">
    <location>
        <begin position="409"/>
        <end position="492"/>
    </location>
</feature>
<keyword evidence="4" id="KW-1003">Cell membrane</keyword>
<dbReference type="SUPFAM" id="SSF53474">
    <property type="entry name" value="alpha/beta-Hydrolases"/>
    <property type="match status" value="1"/>
</dbReference>
<feature type="transmembrane region" description="Helical" evidence="11">
    <location>
        <begin position="224"/>
        <end position="244"/>
    </location>
</feature>
<dbReference type="InterPro" id="IPR029058">
    <property type="entry name" value="AB_hydrolase_fold"/>
</dbReference>
<dbReference type="NCBIfam" id="NF003715">
    <property type="entry name" value="PRK05326.1-2"/>
    <property type="match status" value="1"/>
</dbReference>
<keyword evidence="8" id="KW-0406">Ion transport</keyword>
<dbReference type="GO" id="GO:0006813">
    <property type="term" value="P:potassium ion transport"/>
    <property type="evidence" value="ECO:0007669"/>
    <property type="project" value="UniProtKB-KW"/>
</dbReference>
<keyword evidence="5" id="KW-0630">Potassium</keyword>